<protein>
    <submittedName>
        <fullName evidence="2">Uncharacterized protein</fullName>
    </submittedName>
</protein>
<sequence length="108" mass="12579">MYTPRPSAPTLKCYNCVLIHRVVFEKIVLLNVFHCPILLDIIRQTTHKSFNDLNEFRDYASHHQKNQNDRHRSRYGDFRNPLSEKCSTTSTSASDPRVPGNQLMDNCD</sequence>
<evidence type="ECO:0000313" key="2">
    <source>
        <dbReference type="EMBL" id="GBP18071.1"/>
    </source>
</evidence>
<feature type="compositionally biased region" description="Basic and acidic residues" evidence="1">
    <location>
        <begin position="61"/>
        <end position="77"/>
    </location>
</feature>
<accession>A0A4C1TVK5</accession>
<dbReference type="AlphaFoldDB" id="A0A4C1TVK5"/>
<evidence type="ECO:0000256" key="1">
    <source>
        <dbReference type="SAM" id="MobiDB-lite"/>
    </source>
</evidence>
<name>A0A4C1TVK5_EUMVA</name>
<feature type="compositionally biased region" description="Polar residues" evidence="1">
    <location>
        <begin position="85"/>
        <end position="94"/>
    </location>
</feature>
<organism evidence="2 3">
    <name type="scientific">Eumeta variegata</name>
    <name type="common">Bagworm moth</name>
    <name type="synonym">Eumeta japonica</name>
    <dbReference type="NCBI Taxonomy" id="151549"/>
    <lineage>
        <taxon>Eukaryota</taxon>
        <taxon>Metazoa</taxon>
        <taxon>Ecdysozoa</taxon>
        <taxon>Arthropoda</taxon>
        <taxon>Hexapoda</taxon>
        <taxon>Insecta</taxon>
        <taxon>Pterygota</taxon>
        <taxon>Neoptera</taxon>
        <taxon>Endopterygota</taxon>
        <taxon>Lepidoptera</taxon>
        <taxon>Glossata</taxon>
        <taxon>Ditrysia</taxon>
        <taxon>Tineoidea</taxon>
        <taxon>Psychidae</taxon>
        <taxon>Oiketicinae</taxon>
        <taxon>Eumeta</taxon>
    </lineage>
</organism>
<comment type="caution">
    <text evidence="2">The sequence shown here is derived from an EMBL/GenBank/DDBJ whole genome shotgun (WGS) entry which is preliminary data.</text>
</comment>
<keyword evidence="3" id="KW-1185">Reference proteome</keyword>
<reference evidence="2 3" key="1">
    <citation type="journal article" date="2019" name="Commun. Biol.">
        <title>The bagworm genome reveals a unique fibroin gene that provides high tensile strength.</title>
        <authorList>
            <person name="Kono N."/>
            <person name="Nakamura H."/>
            <person name="Ohtoshi R."/>
            <person name="Tomita M."/>
            <person name="Numata K."/>
            <person name="Arakawa K."/>
        </authorList>
    </citation>
    <scope>NUCLEOTIDE SEQUENCE [LARGE SCALE GENOMIC DNA]</scope>
</reference>
<dbReference type="EMBL" id="BGZK01000092">
    <property type="protein sequence ID" value="GBP18071.1"/>
    <property type="molecule type" value="Genomic_DNA"/>
</dbReference>
<feature type="region of interest" description="Disordered" evidence="1">
    <location>
        <begin position="61"/>
        <end position="108"/>
    </location>
</feature>
<dbReference type="Proteomes" id="UP000299102">
    <property type="component" value="Unassembled WGS sequence"/>
</dbReference>
<proteinExistence type="predicted"/>
<evidence type="ECO:0000313" key="3">
    <source>
        <dbReference type="Proteomes" id="UP000299102"/>
    </source>
</evidence>
<gene>
    <name evidence="2" type="ORF">EVAR_17019_1</name>
</gene>